<dbReference type="InterPro" id="IPR000073">
    <property type="entry name" value="AB_hydrolase_1"/>
</dbReference>
<feature type="domain" description="AB hydrolase-1" evidence="1">
    <location>
        <begin position="31"/>
        <end position="166"/>
    </location>
</feature>
<sequence>MIKKEYFTLAGAEDRPMLTDLTYDDRHKNAPLVIFSHGFKGFKDWGTHNLLANYFAENGFRFLKFNFSHNGTTIDSPVDFTDLIAFSENTFSFELEDLNTVIDFACNGNSIPRAKTVYLIGHSMGGGISIIKTAEDKRVAKLVSMASICSFYNLWPKHAEEQWRLQGILYMHNSRTNQQMPLKATLLDDLERNPARLDILGKAATISQPWLIIHGDKDPTVPLAHAEQLRAAQPTAEFLLIKDADHTFNSGHPYNKDTMPDKLLEFCDAAISFFKND</sequence>
<dbReference type="Proteomes" id="UP001597601">
    <property type="component" value="Unassembled WGS sequence"/>
</dbReference>
<dbReference type="InterPro" id="IPR029058">
    <property type="entry name" value="AB_hydrolase_fold"/>
</dbReference>
<name>A0ABW5XNI0_9SPHI</name>
<keyword evidence="2" id="KW-0378">Hydrolase</keyword>
<evidence type="ECO:0000313" key="2">
    <source>
        <dbReference type="EMBL" id="MFD2865344.1"/>
    </source>
</evidence>
<reference evidence="3" key="1">
    <citation type="journal article" date="2019" name="Int. J. Syst. Evol. Microbiol.">
        <title>The Global Catalogue of Microorganisms (GCM) 10K type strain sequencing project: providing services to taxonomists for standard genome sequencing and annotation.</title>
        <authorList>
            <consortium name="The Broad Institute Genomics Platform"/>
            <consortium name="The Broad Institute Genome Sequencing Center for Infectious Disease"/>
            <person name="Wu L."/>
            <person name="Ma J."/>
        </authorList>
    </citation>
    <scope>NUCLEOTIDE SEQUENCE [LARGE SCALE GENOMIC DNA]</scope>
    <source>
        <strain evidence="3">KCTC 52232</strain>
    </source>
</reference>
<dbReference type="RefSeq" id="WP_377127508.1">
    <property type="nucleotide sequence ID" value="NZ_JBHUHN010000001.1"/>
</dbReference>
<comment type="caution">
    <text evidence="2">The sequence shown here is derived from an EMBL/GenBank/DDBJ whole genome shotgun (WGS) entry which is preliminary data.</text>
</comment>
<dbReference type="Gene3D" id="3.40.50.1820">
    <property type="entry name" value="alpha/beta hydrolase"/>
    <property type="match status" value="1"/>
</dbReference>
<keyword evidence="3" id="KW-1185">Reference proteome</keyword>
<dbReference type="InterPro" id="IPR050228">
    <property type="entry name" value="Carboxylesterase_BioH"/>
</dbReference>
<proteinExistence type="predicted"/>
<dbReference type="EMBL" id="JBHUON010000013">
    <property type="protein sequence ID" value="MFD2865344.1"/>
    <property type="molecule type" value="Genomic_DNA"/>
</dbReference>
<accession>A0ABW5XNI0</accession>
<dbReference type="PANTHER" id="PTHR43194:SF2">
    <property type="entry name" value="PEROXISOMAL MEMBRANE PROTEIN LPX1"/>
    <property type="match status" value="1"/>
</dbReference>
<dbReference type="PANTHER" id="PTHR43194">
    <property type="entry name" value="HYDROLASE ALPHA/BETA FOLD FAMILY"/>
    <property type="match status" value="1"/>
</dbReference>
<evidence type="ECO:0000259" key="1">
    <source>
        <dbReference type="Pfam" id="PF00561"/>
    </source>
</evidence>
<protein>
    <submittedName>
        <fullName evidence="2">Alpha/beta hydrolase</fullName>
    </submittedName>
</protein>
<dbReference type="GO" id="GO:0016787">
    <property type="term" value="F:hydrolase activity"/>
    <property type="evidence" value="ECO:0007669"/>
    <property type="project" value="UniProtKB-KW"/>
</dbReference>
<evidence type="ECO:0000313" key="3">
    <source>
        <dbReference type="Proteomes" id="UP001597601"/>
    </source>
</evidence>
<organism evidence="2 3">
    <name type="scientific">Mucilaginibacter antarcticus</name>
    <dbReference type="NCBI Taxonomy" id="1855725"/>
    <lineage>
        <taxon>Bacteria</taxon>
        <taxon>Pseudomonadati</taxon>
        <taxon>Bacteroidota</taxon>
        <taxon>Sphingobacteriia</taxon>
        <taxon>Sphingobacteriales</taxon>
        <taxon>Sphingobacteriaceae</taxon>
        <taxon>Mucilaginibacter</taxon>
    </lineage>
</organism>
<dbReference type="Pfam" id="PF00561">
    <property type="entry name" value="Abhydrolase_1"/>
    <property type="match status" value="1"/>
</dbReference>
<dbReference type="SUPFAM" id="SSF53474">
    <property type="entry name" value="alpha/beta-Hydrolases"/>
    <property type="match status" value="1"/>
</dbReference>
<gene>
    <name evidence="2" type="ORF">ACFSYC_11655</name>
</gene>